<evidence type="ECO:0000256" key="3">
    <source>
        <dbReference type="ARBA" id="ARBA00022801"/>
    </source>
</evidence>
<keyword evidence="9" id="KW-1185">Reference proteome</keyword>
<evidence type="ECO:0000313" key="9">
    <source>
        <dbReference type="Proteomes" id="UP000053660"/>
    </source>
</evidence>
<feature type="chain" id="PRO_5002062493" evidence="6">
    <location>
        <begin position="22"/>
        <end position="381"/>
    </location>
</feature>
<dbReference type="GO" id="GO:0004553">
    <property type="term" value="F:hydrolase activity, hydrolyzing O-glycosyl compounds"/>
    <property type="evidence" value="ECO:0007669"/>
    <property type="project" value="InterPro"/>
</dbReference>
<evidence type="ECO:0000256" key="4">
    <source>
        <dbReference type="ARBA" id="ARBA00023180"/>
    </source>
</evidence>
<protein>
    <submittedName>
        <fullName evidence="8">Beta-galactosidase domain protein</fullName>
    </submittedName>
</protein>
<dbReference type="Proteomes" id="UP000053660">
    <property type="component" value="Unassembled WGS sequence"/>
</dbReference>
<dbReference type="Pfam" id="PF01301">
    <property type="entry name" value="Glyco_hydro_35"/>
    <property type="match status" value="1"/>
</dbReference>
<reference evidence="8 9" key="1">
    <citation type="submission" date="2014-03" db="EMBL/GenBank/DDBJ databases">
        <title>Draft genome of the hookworm Oesophagostomum dentatum.</title>
        <authorList>
            <person name="Mitreva M."/>
        </authorList>
    </citation>
    <scope>NUCLEOTIDE SEQUENCE [LARGE SCALE GENOMIC DNA]</scope>
    <source>
        <strain evidence="8 9">OD-Hann</strain>
    </source>
</reference>
<dbReference type="PROSITE" id="PS01182">
    <property type="entry name" value="GLYCOSYL_HYDROL_F35"/>
    <property type="match status" value="1"/>
</dbReference>
<dbReference type="InterPro" id="IPR019801">
    <property type="entry name" value="Glyco_hydro_35_CS"/>
</dbReference>
<keyword evidence="3" id="KW-0378">Hydrolase</keyword>
<dbReference type="AlphaFoldDB" id="A0A0B1TEM3"/>
<dbReference type="SUPFAM" id="SSF51445">
    <property type="entry name" value="(Trans)glycosidases"/>
    <property type="match status" value="1"/>
</dbReference>
<dbReference type="OrthoDB" id="1657402at2759"/>
<dbReference type="InterPro" id="IPR001944">
    <property type="entry name" value="Glycoside_Hdrlase_35"/>
</dbReference>
<dbReference type="GO" id="GO:0005975">
    <property type="term" value="P:carbohydrate metabolic process"/>
    <property type="evidence" value="ECO:0007669"/>
    <property type="project" value="InterPro"/>
</dbReference>
<dbReference type="InterPro" id="IPR031330">
    <property type="entry name" value="Gly_Hdrlase_35_cat"/>
</dbReference>
<accession>A0A0B1TEM3</accession>
<dbReference type="InterPro" id="IPR017853">
    <property type="entry name" value="GH"/>
</dbReference>
<keyword evidence="5" id="KW-0326">Glycosidase</keyword>
<feature type="domain" description="Glycoside hydrolase 35 catalytic" evidence="7">
    <location>
        <begin position="42"/>
        <end position="361"/>
    </location>
</feature>
<comment type="similarity">
    <text evidence="1">Belongs to the glycosyl hydrolase 35 family.</text>
</comment>
<proteinExistence type="inferred from homology"/>
<evidence type="ECO:0000256" key="1">
    <source>
        <dbReference type="ARBA" id="ARBA00009809"/>
    </source>
</evidence>
<organism evidence="8 9">
    <name type="scientific">Oesophagostomum dentatum</name>
    <name type="common">Nodular worm</name>
    <dbReference type="NCBI Taxonomy" id="61180"/>
    <lineage>
        <taxon>Eukaryota</taxon>
        <taxon>Metazoa</taxon>
        <taxon>Ecdysozoa</taxon>
        <taxon>Nematoda</taxon>
        <taxon>Chromadorea</taxon>
        <taxon>Rhabditida</taxon>
        <taxon>Rhabditina</taxon>
        <taxon>Rhabditomorpha</taxon>
        <taxon>Strongyloidea</taxon>
        <taxon>Strongylidae</taxon>
        <taxon>Oesophagostomum</taxon>
    </lineage>
</organism>
<dbReference type="Gene3D" id="3.20.20.80">
    <property type="entry name" value="Glycosidases"/>
    <property type="match status" value="1"/>
</dbReference>
<dbReference type="FunFam" id="3.20.20.80:FF:000017">
    <property type="entry name" value="Beta-galactosidase"/>
    <property type="match status" value="1"/>
</dbReference>
<dbReference type="PANTHER" id="PTHR23421">
    <property type="entry name" value="BETA-GALACTOSIDASE RELATED"/>
    <property type="match status" value="1"/>
</dbReference>
<sequence>MKLSLFSTFVNLLSLAPESWSKKETTCKHCSSFVVDYPNDRFLLDGKPFRYISGSIHYFRVHPKYWKDRLYRIRALGFNAIQYYIPWNFHEVYEGQFDFSGWRNFSEFSLIAKELGLYTLLRIGPYTCGEWENGGFPWWLLNKEDCHPRTSSKGYLKEVEQFYNVLLPVIKPLLRQNGGPVLMLQIENEYGSTSFCDRVYTNWLRDIVRRHLGNDTVIYTTDGGSEAYLKCGAVPGTYPTVDFGPTSDENIKKAFEDQRKFMPGGRGPIANSEFYPGWFVLWGAKTAHEPSADAIVKSAKYMYSLGASFNFYMIHGGTNFAFWNGASSDAPDITSYDYFAPISEAGDVNEKYLAIRKWIKSIPDWKNKPYDVPANNKSAEF</sequence>
<evidence type="ECO:0000313" key="8">
    <source>
        <dbReference type="EMBL" id="KHJ96008.1"/>
    </source>
</evidence>
<evidence type="ECO:0000259" key="7">
    <source>
        <dbReference type="Pfam" id="PF01301"/>
    </source>
</evidence>
<dbReference type="Gene3D" id="2.60.120.260">
    <property type="entry name" value="Galactose-binding domain-like"/>
    <property type="match status" value="1"/>
</dbReference>
<keyword evidence="4" id="KW-0325">Glycoprotein</keyword>
<evidence type="ECO:0000256" key="5">
    <source>
        <dbReference type="ARBA" id="ARBA00023295"/>
    </source>
</evidence>
<evidence type="ECO:0000256" key="6">
    <source>
        <dbReference type="SAM" id="SignalP"/>
    </source>
</evidence>
<feature type="signal peptide" evidence="6">
    <location>
        <begin position="1"/>
        <end position="21"/>
    </location>
</feature>
<gene>
    <name evidence="8" type="ORF">OESDEN_04039</name>
</gene>
<name>A0A0B1TEM3_OESDE</name>
<dbReference type="EMBL" id="KN549787">
    <property type="protein sequence ID" value="KHJ96008.1"/>
    <property type="molecule type" value="Genomic_DNA"/>
</dbReference>
<keyword evidence="2 6" id="KW-0732">Signal</keyword>
<evidence type="ECO:0000256" key="2">
    <source>
        <dbReference type="ARBA" id="ARBA00022729"/>
    </source>
</evidence>
<dbReference type="PRINTS" id="PR00742">
    <property type="entry name" value="GLHYDRLASE35"/>
</dbReference>